<dbReference type="Gene3D" id="1.10.630.10">
    <property type="entry name" value="Cytochrome P450"/>
    <property type="match status" value="1"/>
</dbReference>
<keyword evidence="7" id="KW-1185">Reference proteome</keyword>
<keyword evidence="3" id="KW-0479">Metal-binding</keyword>
<dbReference type="GO" id="GO:0020037">
    <property type="term" value="F:heme binding"/>
    <property type="evidence" value="ECO:0007669"/>
    <property type="project" value="InterPro"/>
</dbReference>
<dbReference type="PRINTS" id="PR00463">
    <property type="entry name" value="EP450I"/>
</dbReference>
<keyword evidence="4" id="KW-0560">Oxidoreductase</keyword>
<dbReference type="GO" id="GO:0005506">
    <property type="term" value="F:iron ion binding"/>
    <property type="evidence" value="ECO:0007669"/>
    <property type="project" value="InterPro"/>
</dbReference>
<evidence type="ECO:0000256" key="1">
    <source>
        <dbReference type="ARBA" id="ARBA00010617"/>
    </source>
</evidence>
<gene>
    <name evidence="6" type="ORF">N7472_009091</name>
</gene>
<comment type="caution">
    <text evidence="6">The sequence shown here is derived from an EMBL/GenBank/DDBJ whole genome shotgun (WGS) entry which is preliminary data.</text>
</comment>
<dbReference type="SUPFAM" id="SSF48264">
    <property type="entry name" value="Cytochrome P450"/>
    <property type="match status" value="1"/>
</dbReference>
<dbReference type="InterPro" id="IPR036396">
    <property type="entry name" value="Cyt_P450_sf"/>
</dbReference>
<evidence type="ECO:0008006" key="8">
    <source>
        <dbReference type="Google" id="ProtNLM"/>
    </source>
</evidence>
<evidence type="ECO:0000256" key="2">
    <source>
        <dbReference type="ARBA" id="ARBA00022617"/>
    </source>
</evidence>
<dbReference type="GO" id="GO:0043386">
    <property type="term" value="P:mycotoxin biosynthetic process"/>
    <property type="evidence" value="ECO:0007669"/>
    <property type="project" value="UniProtKB-ARBA"/>
</dbReference>
<dbReference type="InterPro" id="IPR002401">
    <property type="entry name" value="Cyt_P450_E_grp-I"/>
</dbReference>
<dbReference type="Proteomes" id="UP001150879">
    <property type="component" value="Unassembled WGS sequence"/>
</dbReference>
<organism evidence="6 7">
    <name type="scientific">Penicillium cf. griseofulvum</name>
    <dbReference type="NCBI Taxonomy" id="2972120"/>
    <lineage>
        <taxon>Eukaryota</taxon>
        <taxon>Fungi</taxon>
        <taxon>Dikarya</taxon>
        <taxon>Ascomycota</taxon>
        <taxon>Pezizomycotina</taxon>
        <taxon>Eurotiomycetes</taxon>
        <taxon>Eurotiomycetidae</taxon>
        <taxon>Eurotiales</taxon>
        <taxon>Aspergillaceae</taxon>
        <taxon>Penicillium</taxon>
    </lineage>
</organism>
<comment type="similarity">
    <text evidence="1">Belongs to the cytochrome P450 family.</text>
</comment>
<reference evidence="6" key="2">
    <citation type="journal article" date="2023" name="IMA Fungus">
        <title>Comparative genomic study of the Penicillium genus elucidates a diverse pangenome and 15 lateral gene transfer events.</title>
        <authorList>
            <person name="Petersen C."/>
            <person name="Sorensen T."/>
            <person name="Nielsen M.R."/>
            <person name="Sondergaard T.E."/>
            <person name="Sorensen J.L."/>
            <person name="Fitzpatrick D.A."/>
            <person name="Frisvad J.C."/>
            <person name="Nielsen K.L."/>
        </authorList>
    </citation>
    <scope>NUCLEOTIDE SEQUENCE</scope>
    <source>
        <strain evidence="6">IBT 16849</strain>
    </source>
</reference>
<name>A0A9W9J5L3_9EURO</name>
<protein>
    <recommendedName>
        <fullName evidence="8">Cytochrome P450</fullName>
    </recommendedName>
</protein>
<dbReference type="PANTHER" id="PTHR24289">
    <property type="entry name" value="STEROID 17-ALPHA-HYDROXYLASE/17,20 LYASE"/>
    <property type="match status" value="1"/>
</dbReference>
<dbReference type="GO" id="GO:0016705">
    <property type="term" value="F:oxidoreductase activity, acting on paired donors, with incorporation or reduction of molecular oxygen"/>
    <property type="evidence" value="ECO:0007669"/>
    <property type="project" value="InterPro"/>
</dbReference>
<keyword evidence="2" id="KW-0349">Heme</keyword>
<evidence type="ECO:0000256" key="5">
    <source>
        <dbReference type="ARBA" id="ARBA00023004"/>
    </source>
</evidence>
<evidence type="ECO:0000256" key="4">
    <source>
        <dbReference type="ARBA" id="ARBA00023002"/>
    </source>
</evidence>
<keyword evidence="5" id="KW-0408">Iron</keyword>
<dbReference type="AlphaFoldDB" id="A0A9W9J5L3"/>
<dbReference type="PANTHER" id="PTHR24289:SF1">
    <property type="entry name" value="STEROID 17-ALPHA-HYDROXYLASE_17,20 LYASE"/>
    <property type="match status" value="1"/>
</dbReference>
<evidence type="ECO:0000313" key="6">
    <source>
        <dbReference type="EMBL" id="KAJ5190077.1"/>
    </source>
</evidence>
<accession>A0A9W9J5L3</accession>
<dbReference type="EMBL" id="JAPQKP010000005">
    <property type="protein sequence ID" value="KAJ5190077.1"/>
    <property type="molecule type" value="Genomic_DNA"/>
</dbReference>
<evidence type="ECO:0000256" key="3">
    <source>
        <dbReference type="ARBA" id="ARBA00022723"/>
    </source>
</evidence>
<sequence>MIFELFANRLFFGILVPLLGLMLLAAVVEASLIRCLLQAYLTWYYPIKSVDGIANVPSCPYRWPNGQGDTGKFFEGIENSVRWETSYGIIYRIWSGMKPEIVLTSPDQLQPVFFDSDQHFKAINNDSGYLLGQLLGQCVGLISPPHWQAVRAVVQLPFLQKACQGKKERIQEIVESFFKNLQEDGKLSNGLIHPTRDLKMLPFWVVCDFFYGQLPTHLAEEMESMVPLREGLMKHAMGGGIVRFRVSRYLPTQANRDLRAFKTQWRRFNREVVAYMRTNKVPAAILHLYDAVDAGKISEDHLLQTLDEAIFANLDVTTGGLSWNLVFLAAYPECQIRLRKEVYQASQSGTLDRYLLSGSTYLQACILESSRLKPLAAFSVPQSAPTDRMVSGYNIPARTNLVVDAYAVNIRNKYWAPDNETYRPDRFLDRNNVELRYIFWRFGFGPRQYVRSYPSWPFEKLTVFLGVWANMPQISSFEQH</sequence>
<dbReference type="CDD" id="cd20615">
    <property type="entry name" value="CYP_GliC-like"/>
    <property type="match status" value="1"/>
</dbReference>
<evidence type="ECO:0000313" key="7">
    <source>
        <dbReference type="Proteomes" id="UP001150879"/>
    </source>
</evidence>
<dbReference type="Pfam" id="PF00067">
    <property type="entry name" value="p450"/>
    <property type="match status" value="1"/>
</dbReference>
<proteinExistence type="inferred from homology"/>
<dbReference type="InterPro" id="IPR001128">
    <property type="entry name" value="Cyt_P450"/>
</dbReference>
<reference evidence="6" key="1">
    <citation type="submission" date="2022-11" db="EMBL/GenBank/DDBJ databases">
        <authorList>
            <person name="Petersen C."/>
        </authorList>
    </citation>
    <scope>NUCLEOTIDE SEQUENCE</scope>
    <source>
        <strain evidence="6">IBT 16849</strain>
    </source>
</reference>
<dbReference type="GO" id="GO:0004497">
    <property type="term" value="F:monooxygenase activity"/>
    <property type="evidence" value="ECO:0007669"/>
    <property type="project" value="InterPro"/>
</dbReference>